<gene>
    <name evidence="2" type="ORF">VNO78_05738</name>
</gene>
<keyword evidence="1" id="KW-0472">Membrane</keyword>
<dbReference type="AlphaFoldDB" id="A0AAN9SU93"/>
<comment type="caution">
    <text evidence="2">The sequence shown here is derived from an EMBL/GenBank/DDBJ whole genome shotgun (WGS) entry which is preliminary data.</text>
</comment>
<keyword evidence="3" id="KW-1185">Reference proteome</keyword>
<evidence type="ECO:0000256" key="1">
    <source>
        <dbReference type="SAM" id="Phobius"/>
    </source>
</evidence>
<reference evidence="2 3" key="1">
    <citation type="submission" date="2024-01" db="EMBL/GenBank/DDBJ databases">
        <title>The genomes of 5 underutilized Papilionoideae crops provide insights into root nodulation and disease resistanc.</title>
        <authorList>
            <person name="Jiang F."/>
        </authorList>
    </citation>
    <scope>NUCLEOTIDE SEQUENCE [LARGE SCALE GENOMIC DNA]</scope>
    <source>
        <strain evidence="2">DUOXIRENSHENG_FW03</strain>
        <tissue evidence="2">Leaves</tissue>
    </source>
</reference>
<organism evidence="2 3">
    <name type="scientific">Psophocarpus tetragonolobus</name>
    <name type="common">Winged bean</name>
    <name type="synonym">Dolichos tetragonolobus</name>
    <dbReference type="NCBI Taxonomy" id="3891"/>
    <lineage>
        <taxon>Eukaryota</taxon>
        <taxon>Viridiplantae</taxon>
        <taxon>Streptophyta</taxon>
        <taxon>Embryophyta</taxon>
        <taxon>Tracheophyta</taxon>
        <taxon>Spermatophyta</taxon>
        <taxon>Magnoliopsida</taxon>
        <taxon>eudicotyledons</taxon>
        <taxon>Gunneridae</taxon>
        <taxon>Pentapetalae</taxon>
        <taxon>rosids</taxon>
        <taxon>fabids</taxon>
        <taxon>Fabales</taxon>
        <taxon>Fabaceae</taxon>
        <taxon>Papilionoideae</taxon>
        <taxon>50 kb inversion clade</taxon>
        <taxon>NPAAA clade</taxon>
        <taxon>indigoferoid/millettioid clade</taxon>
        <taxon>Phaseoleae</taxon>
        <taxon>Psophocarpus</taxon>
    </lineage>
</organism>
<dbReference type="Proteomes" id="UP001386955">
    <property type="component" value="Unassembled WGS sequence"/>
</dbReference>
<accession>A0AAN9SU93</accession>
<dbReference type="EMBL" id="JAYMYS010000002">
    <property type="protein sequence ID" value="KAK7404780.1"/>
    <property type="molecule type" value="Genomic_DNA"/>
</dbReference>
<feature type="transmembrane region" description="Helical" evidence="1">
    <location>
        <begin position="12"/>
        <end position="30"/>
    </location>
</feature>
<evidence type="ECO:0000313" key="2">
    <source>
        <dbReference type="EMBL" id="KAK7404780.1"/>
    </source>
</evidence>
<sequence length="71" mass="8245">MHDVNDGVIAWNWNLSITLPLFVLVLWSFGVNFRDNLMIDFVPIMTMHCMAYFFGDDDSMHDHTTVHSKLA</sequence>
<name>A0AAN9SU93_PSOTE</name>
<protein>
    <submittedName>
        <fullName evidence="2">Uncharacterized protein</fullName>
    </submittedName>
</protein>
<keyword evidence="1" id="KW-1133">Transmembrane helix</keyword>
<evidence type="ECO:0000313" key="3">
    <source>
        <dbReference type="Proteomes" id="UP001386955"/>
    </source>
</evidence>
<proteinExistence type="predicted"/>
<keyword evidence="1" id="KW-0812">Transmembrane</keyword>